<accession>A0ABW1A9M4</accession>
<keyword evidence="2" id="KW-1185">Reference proteome</keyword>
<proteinExistence type="predicted"/>
<dbReference type="Proteomes" id="UP001596074">
    <property type="component" value="Unassembled WGS sequence"/>
</dbReference>
<gene>
    <name evidence="1" type="ORF">ACFPZN_30220</name>
</gene>
<organism evidence="1 2">
    <name type="scientific">Actinomadura rugatobispora</name>
    <dbReference type="NCBI Taxonomy" id="1994"/>
    <lineage>
        <taxon>Bacteria</taxon>
        <taxon>Bacillati</taxon>
        <taxon>Actinomycetota</taxon>
        <taxon>Actinomycetes</taxon>
        <taxon>Streptosporangiales</taxon>
        <taxon>Thermomonosporaceae</taxon>
        <taxon>Actinomadura</taxon>
    </lineage>
</organism>
<evidence type="ECO:0000313" key="1">
    <source>
        <dbReference type="EMBL" id="MFC5749925.1"/>
    </source>
</evidence>
<comment type="caution">
    <text evidence="1">The sequence shown here is derived from an EMBL/GenBank/DDBJ whole genome shotgun (WGS) entry which is preliminary data.</text>
</comment>
<dbReference type="EMBL" id="JBHSON010000047">
    <property type="protein sequence ID" value="MFC5749925.1"/>
    <property type="molecule type" value="Genomic_DNA"/>
</dbReference>
<sequence length="53" mass="6104">MANLLKPTGTDWLLTVDLREFFDRPVDHHFVLGLPASHFERRLDCTGPTVVRL</sequence>
<dbReference type="RefSeq" id="WP_378285651.1">
    <property type="nucleotide sequence ID" value="NZ_JBHSON010000047.1"/>
</dbReference>
<name>A0ABW1A9M4_9ACTN</name>
<evidence type="ECO:0000313" key="2">
    <source>
        <dbReference type="Proteomes" id="UP001596074"/>
    </source>
</evidence>
<protein>
    <submittedName>
        <fullName evidence="1">Uncharacterized protein</fullName>
    </submittedName>
</protein>
<reference evidence="2" key="1">
    <citation type="journal article" date="2019" name="Int. J. Syst. Evol. Microbiol.">
        <title>The Global Catalogue of Microorganisms (GCM) 10K type strain sequencing project: providing services to taxonomists for standard genome sequencing and annotation.</title>
        <authorList>
            <consortium name="The Broad Institute Genomics Platform"/>
            <consortium name="The Broad Institute Genome Sequencing Center for Infectious Disease"/>
            <person name="Wu L."/>
            <person name="Ma J."/>
        </authorList>
    </citation>
    <scope>NUCLEOTIDE SEQUENCE [LARGE SCALE GENOMIC DNA]</scope>
    <source>
        <strain evidence="2">KCTC 42087</strain>
    </source>
</reference>